<dbReference type="AlphaFoldDB" id="A0A9P5NVF0"/>
<dbReference type="EMBL" id="JADNYJ010000013">
    <property type="protein sequence ID" value="KAF8907959.1"/>
    <property type="molecule type" value="Genomic_DNA"/>
</dbReference>
<evidence type="ECO:0000313" key="2">
    <source>
        <dbReference type="EMBL" id="KAF8907959.1"/>
    </source>
</evidence>
<name>A0A9P5NVF0_GYMJU</name>
<keyword evidence="3" id="KW-1185">Reference proteome</keyword>
<sequence>MPIAQNCLPGAWIMIYSTDNIASALAAAYFFFWSLILAHDPILDGDPEQRAQAMLAVNVSTPITSPLGIVGHLSLQRLVIFLEGR</sequence>
<evidence type="ECO:0000313" key="3">
    <source>
        <dbReference type="Proteomes" id="UP000724874"/>
    </source>
</evidence>
<keyword evidence="1" id="KW-0472">Membrane</keyword>
<dbReference type="Proteomes" id="UP000724874">
    <property type="component" value="Unassembled WGS sequence"/>
</dbReference>
<accession>A0A9P5NVF0</accession>
<keyword evidence="1" id="KW-0812">Transmembrane</keyword>
<proteinExistence type="predicted"/>
<evidence type="ECO:0000256" key="1">
    <source>
        <dbReference type="SAM" id="Phobius"/>
    </source>
</evidence>
<comment type="caution">
    <text evidence="2">The sequence shown here is derived from an EMBL/GenBank/DDBJ whole genome shotgun (WGS) entry which is preliminary data.</text>
</comment>
<keyword evidence="1" id="KW-1133">Transmembrane helix</keyword>
<reference evidence="2" key="1">
    <citation type="submission" date="2020-11" db="EMBL/GenBank/DDBJ databases">
        <authorList>
            <consortium name="DOE Joint Genome Institute"/>
            <person name="Ahrendt S."/>
            <person name="Riley R."/>
            <person name="Andreopoulos W."/>
            <person name="LaButti K."/>
            <person name="Pangilinan J."/>
            <person name="Ruiz-duenas F.J."/>
            <person name="Barrasa J.M."/>
            <person name="Sanchez-Garcia M."/>
            <person name="Camarero S."/>
            <person name="Miyauchi S."/>
            <person name="Serrano A."/>
            <person name="Linde D."/>
            <person name="Babiker R."/>
            <person name="Drula E."/>
            <person name="Ayuso-Fernandez I."/>
            <person name="Pacheco R."/>
            <person name="Padilla G."/>
            <person name="Ferreira P."/>
            <person name="Barriuso J."/>
            <person name="Kellner H."/>
            <person name="Castanera R."/>
            <person name="Alfaro M."/>
            <person name="Ramirez L."/>
            <person name="Pisabarro A.G."/>
            <person name="Kuo A."/>
            <person name="Tritt A."/>
            <person name="Lipzen A."/>
            <person name="He G."/>
            <person name="Yan M."/>
            <person name="Ng V."/>
            <person name="Cullen D."/>
            <person name="Martin F."/>
            <person name="Rosso M.-N."/>
            <person name="Henrissat B."/>
            <person name="Hibbett D."/>
            <person name="Martinez A.T."/>
            <person name="Grigoriev I.V."/>
        </authorList>
    </citation>
    <scope>NUCLEOTIDE SEQUENCE</scope>
    <source>
        <strain evidence="2">AH 44721</strain>
    </source>
</reference>
<gene>
    <name evidence="2" type="ORF">CPB84DRAFT_1768260</name>
</gene>
<protein>
    <submittedName>
        <fullName evidence="2">Uncharacterized protein</fullName>
    </submittedName>
</protein>
<feature type="transmembrane region" description="Helical" evidence="1">
    <location>
        <begin position="20"/>
        <end position="38"/>
    </location>
</feature>
<organism evidence="2 3">
    <name type="scientific">Gymnopilus junonius</name>
    <name type="common">Spectacular rustgill mushroom</name>
    <name type="synonym">Gymnopilus spectabilis subsp. junonius</name>
    <dbReference type="NCBI Taxonomy" id="109634"/>
    <lineage>
        <taxon>Eukaryota</taxon>
        <taxon>Fungi</taxon>
        <taxon>Dikarya</taxon>
        <taxon>Basidiomycota</taxon>
        <taxon>Agaricomycotina</taxon>
        <taxon>Agaricomycetes</taxon>
        <taxon>Agaricomycetidae</taxon>
        <taxon>Agaricales</taxon>
        <taxon>Agaricineae</taxon>
        <taxon>Hymenogastraceae</taxon>
        <taxon>Gymnopilus</taxon>
    </lineage>
</organism>